<proteinExistence type="predicted"/>
<evidence type="ECO:0000313" key="2">
    <source>
        <dbReference type="Proteomes" id="UP000074850"/>
    </source>
</evidence>
<sequence>MVEELMMVYSMKIKIRLNDADADRTGVHQIKSTTSTCDSRRLLAITGKTDPLY</sequence>
<dbReference type="RefSeq" id="WP_153958252.1">
    <property type="nucleotide sequence ID" value="NZ_CEFC01000162.1"/>
</dbReference>
<dbReference type="Proteomes" id="UP000074850">
    <property type="component" value="Unassembled WGS sequence"/>
</dbReference>
<dbReference type="EMBL" id="FIHM01000023">
    <property type="protein sequence ID" value="CYV34088.1"/>
    <property type="molecule type" value="Genomic_DNA"/>
</dbReference>
<gene>
    <name evidence="1" type="ORF">ERS132426_01207</name>
</gene>
<protein>
    <submittedName>
        <fullName evidence="1">Uncharacterized protein</fullName>
    </submittedName>
</protein>
<reference evidence="1 2" key="1">
    <citation type="submission" date="2016-02" db="EMBL/GenBank/DDBJ databases">
        <authorList>
            <consortium name="Pathogen Informatics"/>
        </authorList>
    </citation>
    <scope>NUCLEOTIDE SEQUENCE [LARGE SCALE GENOMIC DNA]</scope>
    <source>
        <strain evidence="1 2">LSS64</strain>
    </source>
</reference>
<evidence type="ECO:0000313" key="1">
    <source>
        <dbReference type="EMBL" id="CYV34088.1"/>
    </source>
</evidence>
<dbReference type="AlphaFoldDB" id="A0A0Z8M4C7"/>
<accession>A0A0Z8M4C7</accession>
<organism evidence="1 2">
    <name type="scientific">Streptococcus suis</name>
    <dbReference type="NCBI Taxonomy" id="1307"/>
    <lineage>
        <taxon>Bacteria</taxon>
        <taxon>Bacillati</taxon>
        <taxon>Bacillota</taxon>
        <taxon>Bacilli</taxon>
        <taxon>Lactobacillales</taxon>
        <taxon>Streptococcaceae</taxon>
        <taxon>Streptococcus</taxon>
    </lineage>
</organism>
<name>A0A0Z8M4C7_STRSU</name>